<dbReference type="PANTHER" id="PTHR30329">
    <property type="entry name" value="STATOR ELEMENT OF FLAGELLAR MOTOR COMPLEX"/>
    <property type="match status" value="1"/>
</dbReference>
<proteinExistence type="predicted"/>
<evidence type="ECO:0000313" key="8">
    <source>
        <dbReference type="EMBL" id="SIN68654.1"/>
    </source>
</evidence>
<comment type="subcellular location">
    <subcellularLocation>
        <location evidence="1">Cell outer membrane</location>
    </subcellularLocation>
</comment>
<keyword evidence="3" id="KW-0998">Cell outer membrane</keyword>
<dbReference type="InterPro" id="IPR050330">
    <property type="entry name" value="Bact_OuterMem_StrucFunc"/>
</dbReference>
<keyword evidence="6" id="KW-0732">Signal</keyword>
<evidence type="ECO:0000256" key="1">
    <source>
        <dbReference type="ARBA" id="ARBA00004442"/>
    </source>
</evidence>
<evidence type="ECO:0000313" key="9">
    <source>
        <dbReference type="Proteomes" id="UP000198461"/>
    </source>
</evidence>
<dbReference type="PRINTS" id="PR01021">
    <property type="entry name" value="OMPADOMAIN"/>
</dbReference>
<feature type="domain" description="OmpA-like" evidence="7">
    <location>
        <begin position="95"/>
        <end position="211"/>
    </location>
</feature>
<dbReference type="Gene3D" id="3.30.1330.60">
    <property type="entry name" value="OmpA-like domain"/>
    <property type="match status" value="1"/>
</dbReference>
<dbReference type="InterPro" id="IPR006664">
    <property type="entry name" value="OMP_bac"/>
</dbReference>
<dbReference type="OrthoDB" id="6195779at2"/>
<evidence type="ECO:0000259" key="7">
    <source>
        <dbReference type="PROSITE" id="PS51123"/>
    </source>
</evidence>
<organism evidence="8 9">
    <name type="scientific">Sulfurivirga caldicuralii</name>
    <dbReference type="NCBI Taxonomy" id="364032"/>
    <lineage>
        <taxon>Bacteria</taxon>
        <taxon>Pseudomonadati</taxon>
        <taxon>Pseudomonadota</taxon>
        <taxon>Gammaproteobacteria</taxon>
        <taxon>Thiotrichales</taxon>
        <taxon>Piscirickettsiaceae</taxon>
        <taxon>Sulfurivirga</taxon>
    </lineage>
</organism>
<feature type="region of interest" description="Disordered" evidence="5">
    <location>
        <begin position="208"/>
        <end position="239"/>
    </location>
</feature>
<evidence type="ECO:0000256" key="6">
    <source>
        <dbReference type="SAM" id="SignalP"/>
    </source>
</evidence>
<evidence type="ECO:0000256" key="2">
    <source>
        <dbReference type="ARBA" id="ARBA00023136"/>
    </source>
</evidence>
<sequence>MRRIIKTSLLAGAIALSLGGCAQNDQNMREAKHAGAVALGALAGIMVANQFSDNPVVKGAAGVAGGYIAHKIYEDLNKDFQNDPNVEVKPVTVDGQNAINVSLRNVHFAVNSASLSYEDMQKLDKIIQTIRDKDVDVLVIGHTDSTGADDYNLRLSLARANAVKEYMVRKGIPANRIATRGKGEREPIADNSTLEGRAMNRRVEIYLVPRGEAQRQQQSYPQPAPEPTPRRSTPPAERI</sequence>
<evidence type="ECO:0000256" key="3">
    <source>
        <dbReference type="ARBA" id="ARBA00023237"/>
    </source>
</evidence>
<gene>
    <name evidence="8" type="ORF">SAMN05443662_0049</name>
</gene>
<dbReference type="PRINTS" id="PR01023">
    <property type="entry name" value="NAFLGMOTY"/>
</dbReference>
<feature type="chain" id="PRO_5011958193" evidence="6">
    <location>
        <begin position="23"/>
        <end position="239"/>
    </location>
</feature>
<feature type="signal peptide" evidence="6">
    <location>
        <begin position="1"/>
        <end position="22"/>
    </location>
</feature>
<dbReference type="STRING" id="364032.SAMN05443662_0049"/>
<dbReference type="InterPro" id="IPR036737">
    <property type="entry name" value="OmpA-like_sf"/>
</dbReference>
<dbReference type="PROSITE" id="PS51257">
    <property type="entry name" value="PROKAR_LIPOPROTEIN"/>
    <property type="match status" value="1"/>
</dbReference>
<dbReference type="PANTHER" id="PTHR30329:SF21">
    <property type="entry name" value="LIPOPROTEIN YIAD-RELATED"/>
    <property type="match status" value="1"/>
</dbReference>
<dbReference type="SUPFAM" id="SSF103088">
    <property type="entry name" value="OmpA-like"/>
    <property type="match status" value="1"/>
</dbReference>
<dbReference type="CDD" id="cd07185">
    <property type="entry name" value="OmpA_C-like"/>
    <property type="match status" value="1"/>
</dbReference>
<dbReference type="Pfam" id="PF00691">
    <property type="entry name" value="OmpA"/>
    <property type="match status" value="1"/>
</dbReference>
<name>A0A1N6DDD0_9GAMM</name>
<evidence type="ECO:0000256" key="4">
    <source>
        <dbReference type="PROSITE-ProRule" id="PRU00473"/>
    </source>
</evidence>
<keyword evidence="2 4" id="KW-0472">Membrane</keyword>
<dbReference type="EMBL" id="FSRE01000001">
    <property type="protein sequence ID" value="SIN68654.1"/>
    <property type="molecule type" value="Genomic_DNA"/>
</dbReference>
<dbReference type="Proteomes" id="UP000198461">
    <property type="component" value="Unassembled WGS sequence"/>
</dbReference>
<dbReference type="InterPro" id="IPR006665">
    <property type="entry name" value="OmpA-like"/>
</dbReference>
<evidence type="ECO:0000256" key="5">
    <source>
        <dbReference type="SAM" id="MobiDB-lite"/>
    </source>
</evidence>
<dbReference type="PROSITE" id="PS51123">
    <property type="entry name" value="OMPA_2"/>
    <property type="match status" value="1"/>
</dbReference>
<accession>A0A1N6DDD0</accession>
<dbReference type="AlphaFoldDB" id="A0A1N6DDD0"/>
<keyword evidence="9" id="KW-1185">Reference proteome</keyword>
<dbReference type="GO" id="GO:0009279">
    <property type="term" value="C:cell outer membrane"/>
    <property type="evidence" value="ECO:0007669"/>
    <property type="project" value="UniProtKB-SubCell"/>
</dbReference>
<protein>
    <submittedName>
        <fullName evidence="8">Outer membrane protein OmpA</fullName>
    </submittedName>
</protein>
<reference evidence="9" key="1">
    <citation type="submission" date="2016-11" db="EMBL/GenBank/DDBJ databases">
        <authorList>
            <person name="Varghese N."/>
            <person name="Submissions S."/>
        </authorList>
    </citation>
    <scope>NUCLEOTIDE SEQUENCE [LARGE SCALE GENOMIC DNA]</scope>
    <source>
        <strain evidence="9">DSM 17737</strain>
    </source>
</reference>
<dbReference type="RefSeq" id="WP_074200403.1">
    <property type="nucleotide sequence ID" value="NZ_FSRE01000001.1"/>
</dbReference>